<dbReference type="EMBL" id="HBIM01009371">
    <property type="protein sequence ID" value="CAE0410462.1"/>
    <property type="molecule type" value="Transcribed_RNA"/>
</dbReference>
<name>A0A7S3L8B2_9STRA</name>
<evidence type="ECO:0008006" key="3">
    <source>
        <dbReference type="Google" id="ProtNLM"/>
    </source>
</evidence>
<evidence type="ECO:0000256" key="1">
    <source>
        <dbReference type="SAM" id="SignalP"/>
    </source>
</evidence>
<dbReference type="AlphaFoldDB" id="A0A7S3L8B2"/>
<protein>
    <recommendedName>
        <fullName evidence="3">PS II complex 12 kDa extrinsic protein</fullName>
    </recommendedName>
</protein>
<proteinExistence type="predicted"/>
<sequence length="201" mass="21572">MLSIRSVALLFVVLTASSSAFVTQSPSVRTSAEGMTMRMAENEEESSNPVSSRRDLFRTVGFSLAAAAAVSTSPQPASATYSAFTRREQDWQERLEKGDVQVSSARDLRRQLREIAPMNDEGSKIFCPNGPSSAVSPLMENKCSDREAIPSVYGRTQDTVGNSIPGFAGGRYTANMPAGVSSSVASEIGGFPSYDPKMGRR</sequence>
<reference evidence="2" key="1">
    <citation type="submission" date="2021-01" db="EMBL/GenBank/DDBJ databases">
        <authorList>
            <person name="Corre E."/>
            <person name="Pelletier E."/>
            <person name="Niang G."/>
            <person name="Scheremetjew M."/>
            <person name="Finn R."/>
            <person name="Kale V."/>
            <person name="Holt S."/>
            <person name="Cochrane G."/>
            <person name="Meng A."/>
            <person name="Brown T."/>
            <person name="Cohen L."/>
        </authorList>
    </citation>
    <scope>NUCLEOTIDE SEQUENCE</scope>
    <source>
        <strain evidence="2">CCMP127</strain>
    </source>
</reference>
<feature type="signal peptide" evidence="1">
    <location>
        <begin position="1"/>
        <end position="20"/>
    </location>
</feature>
<keyword evidence="1" id="KW-0732">Signal</keyword>
<feature type="chain" id="PRO_5031051521" description="PS II complex 12 kDa extrinsic protein" evidence="1">
    <location>
        <begin position="21"/>
        <end position="201"/>
    </location>
</feature>
<evidence type="ECO:0000313" key="2">
    <source>
        <dbReference type="EMBL" id="CAE0410462.1"/>
    </source>
</evidence>
<organism evidence="2">
    <name type="scientific">Amphora coffeiformis</name>
    <dbReference type="NCBI Taxonomy" id="265554"/>
    <lineage>
        <taxon>Eukaryota</taxon>
        <taxon>Sar</taxon>
        <taxon>Stramenopiles</taxon>
        <taxon>Ochrophyta</taxon>
        <taxon>Bacillariophyta</taxon>
        <taxon>Bacillariophyceae</taxon>
        <taxon>Bacillariophycidae</taxon>
        <taxon>Thalassiophysales</taxon>
        <taxon>Catenulaceae</taxon>
        <taxon>Amphora</taxon>
    </lineage>
</organism>
<gene>
    <name evidence="2" type="ORF">ACOF00016_LOCUS7934</name>
</gene>
<accession>A0A7S3L8B2</accession>